<reference evidence="1 2" key="1">
    <citation type="journal article" date="2018" name="Mol. Biol. Evol.">
        <title>Broad Genomic Sampling Reveals a Smut Pathogenic Ancestry of the Fungal Clade Ustilaginomycotina.</title>
        <authorList>
            <person name="Kijpornyongpan T."/>
            <person name="Mondo S.J."/>
            <person name="Barry K."/>
            <person name="Sandor L."/>
            <person name="Lee J."/>
            <person name="Lipzen A."/>
            <person name="Pangilinan J."/>
            <person name="LaButti K."/>
            <person name="Hainaut M."/>
            <person name="Henrissat B."/>
            <person name="Grigoriev I.V."/>
            <person name="Spatafora J.W."/>
            <person name="Aime M.C."/>
        </authorList>
    </citation>
    <scope>NUCLEOTIDE SEQUENCE [LARGE SCALE GENOMIC DNA]</scope>
    <source>
        <strain evidence="1 2">MCA 5214</strain>
    </source>
</reference>
<evidence type="ECO:0000313" key="2">
    <source>
        <dbReference type="Proteomes" id="UP000245884"/>
    </source>
</evidence>
<keyword evidence="2" id="KW-1185">Reference proteome</keyword>
<gene>
    <name evidence="1" type="ORF">BDZ90DRAFT_105907</name>
</gene>
<accession>A0A316UVN5</accession>
<name>A0A316UVN5_9BASI</name>
<dbReference type="RefSeq" id="XP_025363951.1">
    <property type="nucleotide sequence ID" value="XM_025503184.1"/>
</dbReference>
<dbReference type="EMBL" id="KZ819663">
    <property type="protein sequence ID" value="PWN29339.1"/>
    <property type="molecule type" value="Genomic_DNA"/>
</dbReference>
<protein>
    <submittedName>
        <fullName evidence="1">Uncharacterized protein</fullName>
    </submittedName>
</protein>
<proteinExistence type="predicted"/>
<dbReference type="GeneID" id="37025007"/>
<sequence length="87" mass="9149">MQSLQCSLSRAHVSFTIALGRPILCFCLTASLHRDALLSSCLPASSHPTHNISALGSRRAAASCVCIVVVVLCGRASWPTEVSTRPG</sequence>
<evidence type="ECO:0000313" key="1">
    <source>
        <dbReference type="EMBL" id="PWN29339.1"/>
    </source>
</evidence>
<organism evidence="1 2">
    <name type="scientific">Jaminaea rosea</name>
    <dbReference type="NCBI Taxonomy" id="1569628"/>
    <lineage>
        <taxon>Eukaryota</taxon>
        <taxon>Fungi</taxon>
        <taxon>Dikarya</taxon>
        <taxon>Basidiomycota</taxon>
        <taxon>Ustilaginomycotina</taxon>
        <taxon>Exobasidiomycetes</taxon>
        <taxon>Microstromatales</taxon>
        <taxon>Microstromatales incertae sedis</taxon>
        <taxon>Jaminaea</taxon>
    </lineage>
</organism>
<dbReference type="AlphaFoldDB" id="A0A316UVN5"/>
<dbReference type="Proteomes" id="UP000245884">
    <property type="component" value="Unassembled WGS sequence"/>
</dbReference>